<feature type="domain" description="MoaB/Mog" evidence="7">
    <location>
        <begin position="418"/>
        <end position="565"/>
    </location>
</feature>
<evidence type="ECO:0000256" key="5">
    <source>
        <dbReference type="RuleBase" id="RU365090"/>
    </source>
</evidence>
<feature type="compositionally biased region" description="Polar residues" evidence="6">
    <location>
        <begin position="210"/>
        <end position="219"/>
    </location>
</feature>
<dbReference type="InterPro" id="IPR038987">
    <property type="entry name" value="MoeA-like"/>
</dbReference>
<evidence type="ECO:0000313" key="9">
    <source>
        <dbReference type="Proteomes" id="UP000053815"/>
    </source>
</evidence>
<dbReference type="AlphaFoldDB" id="A0A0C9LR15"/>
<dbReference type="InterPro" id="IPR001453">
    <property type="entry name" value="MoaB/Mog_dom"/>
</dbReference>
<dbReference type="FunFam" id="3.40.980.10:FF:000001">
    <property type="entry name" value="Molybdopterin molybdenumtransferase"/>
    <property type="match status" value="1"/>
</dbReference>
<dbReference type="NCBIfam" id="NF045515">
    <property type="entry name" value="Glp_gephyrin"/>
    <property type="match status" value="1"/>
</dbReference>
<dbReference type="InterPro" id="IPR005111">
    <property type="entry name" value="MoeA_C_domain_IV"/>
</dbReference>
<dbReference type="InterPro" id="IPR036425">
    <property type="entry name" value="MoaB/Mog-like_dom_sf"/>
</dbReference>
<dbReference type="PANTHER" id="PTHR10192:SF5">
    <property type="entry name" value="GEPHYRIN"/>
    <property type="match status" value="1"/>
</dbReference>
<dbReference type="PROSITE" id="PS01078">
    <property type="entry name" value="MOCF_BIOSYNTHESIS_1"/>
    <property type="match status" value="1"/>
</dbReference>
<feature type="compositionally biased region" description="Low complexity" evidence="6">
    <location>
        <begin position="171"/>
        <end position="188"/>
    </location>
</feature>
<evidence type="ECO:0000256" key="4">
    <source>
        <dbReference type="ARBA" id="ARBA00023150"/>
    </source>
</evidence>
<dbReference type="InterPro" id="IPR008284">
    <property type="entry name" value="MoCF_biosynth_CS"/>
</dbReference>
<organism evidence="8">
    <name type="scientific">Mucor ambiguus</name>
    <dbReference type="NCBI Taxonomy" id="91626"/>
    <lineage>
        <taxon>Eukaryota</taxon>
        <taxon>Fungi</taxon>
        <taxon>Fungi incertae sedis</taxon>
        <taxon>Mucoromycota</taxon>
        <taxon>Mucoromycotina</taxon>
        <taxon>Mucoromycetes</taxon>
        <taxon>Mucorales</taxon>
        <taxon>Mucorineae</taxon>
        <taxon>Mucoraceae</taxon>
        <taxon>Mucor</taxon>
    </lineage>
</organism>
<dbReference type="SMART" id="SM00852">
    <property type="entry name" value="MoCF_biosynth"/>
    <property type="match status" value="2"/>
</dbReference>
<evidence type="ECO:0000256" key="3">
    <source>
        <dbReference type="ARBA" id="ARBA00008339"/>
    </source>
</evidence>
<dbReference type="OrthoDB" id="4349954at2759"/>
<dbReference type="UniPathway" id="UPA00344"/>
<dbReference type="GO" id="GO:0005524">
    <property type="term" value="F:ATP binding"/>
    <property type="evidence" value="ECO:0007669"/>
    <property type="project" value="UniProtKB-UniRule"/>
</dbReference>
<dbReference type="GO" id="GO:0061598">
    <property type="term" value="F:molybdopterin adenylyltransferase activity"/>
    <property type="evidence" value="ECO:0007669"/>
    <property type="project" value="UniProtKB-UniRule"/>
</dbReference>
<comment type="catalytic activity">
    <reaction evidence="5">
        <text>adenylyl-molybdopterin + molybdate = Mo-molybdopterin + AMP + H(+)</text>
        <dbReference type="Rhea" id="RHEA:35047"/>
        <dbReference type="ChEBI" id="CHEBI:15378"/>
        <dbReference type="ChEBI" id="CHEBI:36264"/>
        <dbReference type="ChEBI" id="CHEBI:62727"/>
        <dbReference type="ChEBI" id="CHEBI:71302"/>
        <dbReference type="ChEBI" id="CHEBI:456215"/>
    </reaction>
</comment>
<reference evidence="8" key="1">
    <citation type="submission" date="2014-09" db="EMBL/GenBank/DDBJ databases">
        <title>Draft genome sequence of an oleaginous Mucoromycotina fungus Mucor ambiguus NBRC6742.</title>
        <authorList>
            <person name="Takeda I."/>
            <person name="Yamane N."/>
            <person name="Morita T."/>
            <person name="Tamano K."/>
            <person name="Machida M."/>
            <person name="Baker S."/>
            <person name="Koike H."/>
        </authorList>
    </citation>
    <scope>NUCLEOTIDE SEQUENCE</scope>
    <source>
        <strain evidence="8">NBRC 6742</strain>
    </source>
</reference>
<dbReference type="GO" id="GO:0061599">
    <property type="term" value="F:molybdopterin molybdotransferase activity"/>
    <property type="evidence" value="ECO:0007669"/>
    <property type="project" value="UniProtKB-UniRule"/>
</dbReference>
<dbReference type="InterPro" id="IPR005110">
    <property type="entry name" value="MoeA_linker/N"/>
</dbReference>
<dbReference type="Gene3D" id="3.40.980.10">
    <property type="entry name" value="MoaB/Mog-like domain"/>
    <property type="match status" value="2"/>
</dbReference>
<proteinExistence type="inferred from homology"/>
<keyword evidence="5" id="KW-0500">Molybdenum</keyword>
<dbReference type="Pfam" id="PF00994">
    <property type="entry name" value="MoCF_biosynth"/>
    <property type="match status" value="2"/>
</dbReference>
<dbReference type="SUPFAM" id="SSF63882">
    <property type="entry name" value="MoeA N-terminal region -like"/>
    <property type="match status" value="1"/>
</dbReference>
<dbReference type="SUPFAM" id="SSF53218">
    <property type="entry name" value="Molybdenum cofactor biosynthesis proteins"/>
    <property type="match status" value="2"/>
</dbReference>
<comment type="similarity">
    <text evidence="2">In the N-terminal section; belongs to the MoaB/Mog family.</text>
</comment>
<comment type="function">
    <text evidence="5">Catalyzes two steps in the biosynthesis of the molybdenum cofactor. In the first step, molybdopterin is adenylated. Subsequently, molybdate is inserted into adenylated molybdopterin and AMP is released.</text>
</comment>
<comment type="catalytic activity">
    <reaction evidence="5">
        <text>molybdopterin + ATP + H(+) = adenylyl-molybdopterin + diphosphate</text>
        <dbReference type="Rhea" id="RHEA:31331"/>
        <dbReference type="ChEBI" id="CHEBI:15378"/>
        <dbReference type="ChEBI" id="CHEBI:30616"/>
        <dbReference type="ChEBI" id="CHEBI:33019"/>
        <dbReference type="ChEBI" id="CHEBI:58698"/>
        <dbReference type="ChEBI" id="CHEBI:62727"/>
    </reaction>
</comment>
<dbReference type="Gene3D" id="3.90.105.10">
    <property type="entry name" value="Molybdopterin biosynthesis moea protein, domain 2"/>
    <property type="match status" value="1"/>
</dbReference>
<dbReference type="SUPFAM" id="SSF63867">
    <property type="entry name" value="MoeA C-terminal domain-like"/>
    <property type="match status" value="1"/>
</dbReference>
<dbReference type="Gene3D" id="2.40.340.10">
    <property type="entry name" value="MoeA, C-terminal, domain IV"/>
    <property type="match status" value="1"/>
</dbReference>
<dbReference type="Pfam" id="PF03453">
    <property type="entry name" value="MoeA_N"/>
    <property type="match status" value="1"/>
</dbReference>
<keyword evidence="5" id="KW-0479">Metal-binding</keyword>
<dbReference type="CDD" id="cd00887">
    <property type="entry name" value="MoeA"/>
    <property type="match status" value="1"/>
</dbReference>
<dbReference type="STRING" id="91626.A0A0C9LR15"/>
<evidence type="ECO:0000313" key="8">
    <source>
        <dbReference type="EMBL" id="GAN01860.1"/>
    </source>
</evidence>
<dbReference type="GO" id="GO:0046872">
    <property type="term" value="F:metal ion binding"/>
    <property type="evidence" value="ECO:0007669"/>
    <property type="project" value="UniProtKB-UniRule"/>
</dbReference>
<dbReference type="PROSITE" id="PS01079">
    <property type="entry name" value="MOCF_BIOSYNTHESIS_2"/>
    <property type="match status" value="1"/>
</dbReference>
<keyword evidence="9" id="KW-1185">Reference proteome</keyword>
<evidence type="ECO:0000259" key="7">
    <source>
        <dbReference type="SMART" id="SM00852"/>
    </source>
</evidence>
<keyword evidence="4 5" id="KW-0501">Molybdenum cofactor biosynthesis</keyword>
<dbReference type="Proteomes" id="UP000053815">
    <property type="component" value="Unassembled WGS sequence"/>
</dbReference>
<dbReference type="Gene3D" id="2.170.190.11">
    <property type="entry name" value="Molybdopterin biosynthesis moea protein, domain 3"/>
    <property type="match status" value="1"/>
</dbReference>
<evidence type="ECO:0000256" key="6">
    <source>
        <dbReference type="SAM" id="MobiDB-lite"/>
    </source>
</evidence>
<dbReference type="FunFam" id="2.170.190.11:FF:000001">
    <property type="entry name" value="Molybdopterin molybdenumtransferase"/>
    <property type="match status" value="1"/>
</dbReference>
<feature type="domain" description="MoaB/Mog" evidence="7">
    <location>
        <begin position="8"/>
        <end position="153"/>
    </location>
</feature>
<dbReference type="EMBL" id="DF836302">
    <property type="protein sequence ID" value="GAN01860.1"/>
    <property type="molecule type" value="Genomic_DNA"/>
</dbReference>
<name>A0A0C9LR15_9FUNG</name>
<accession>A0A0C9LR15</accession>
<dbReference type="InterPro" id="IPR036688">
    <property type="entry name" value="MoeA_C_domain_IV_sf"/>
</dbReference>
<keyword evidence="5" id="KW-0460">Magnesium</keyword>
<protein>
    <submittedName>
        <fullName evidence="8">Molybdenum cofactor biosynthesis protein</fullName>
    </submittedName>
</protein>
<keyword evidence="5" id="KW-0808">Transferase</keyword>
<dbReference type="GO" id="GO:0006777">
    <property type="term" value="P:Mo-molybdopterin cofactor biosynthetic process"/>
    <property type="evidence" value="ECO:0007669"/>
    <property type="project" value="UniProtKB-UniRule"/>
</dbReference>
<dbReference type="NCBIfam" id="TIGR00177">
    <property type="entry name" value="molyb_syn"/>
    <property type="match status" value="2"/>
</dbReference>
<comment type="cofactor">
    <cofactor evidence="5">
        <name>Mg(2+)</name>
        <dbReference type="ChEBI" id="CHEBI:18420"/>
    </cofactor>
</comment>
<dbReference type="Pfam" id="PF03454">
    <property type="entry name" value="MoeA_C"/>
    <property type="match status" value="1"/>
</dbReference>
<dbReference type="CDD" id="cd00886">
    <property type="entry name" value="MogA_MoaB"/>
    <property type="match status" value="1"/>
</dbReference>
<gene>
    <name evidence="8" type="ORF">MAM1_0013c01295</name>
</gene>
<comment type="similarity">
    <text evidence="3">In the C-terminal section; belongs to the MoeA family.</text>
</comment>
<sequence>MAAPYTVGIITVSDTAAQDSTHDKSGPLLKQLFVSDARYAVKEHAIVPDQVQDITDLVTKWSDALEMNAVVLTGGTGFAERDITPEAIKPLLTKETTGITQLLLATSLAITPFAALSRPITGIRNKTLIITLPGSPKACKENMEAVFKVLPHALDLILARSAVKGTHAKMQQHQQQPFEQQKQQPEQKMATTIASGGKHVCTHHHDQEGHPSQTGVSASLDTPVSRRARSSPYPLIPVEKAHKIVAQYSLPLNVVSVPVSQFLPSYVLAEDVKSVEPVPGYRASVVDGYAIHVEDGPGVYEIESISLAQTGSEQDQPKVLSKGKIARVATGGMVPEGANAVIMVEDTKLVSSSPSGDEELQVEILVSACPGDNIRDIGTDCAVGQIVGHQGQRIGAELGVLASVGVRHVKVYRKPRVGVLSSGNEVLDHIHTDQLKPGQIRDTNRITLLAAIQAAGFEAVDLGIVDDNVDDIVERLEEATAKVDVLLTTGGVSMGEADFMKPILEQKMDATVHFGRVMMKPGKPTTFATIPQGPKRPPKLVFALPGNPVSATVAFHLFVLPALRRMAGWIKPENVLVPVQIQDTIQLDSRPEFHRVQVSIGAQGNMVAESTGKQQSSRMLSMVEANGLLQLPMKTPELSQLAKGTTVPCILIGTLINH</sequence>
<dbReference type="GO" id="GO:0005829">
    <property type="term" value="C:cytosol"/>
    <property type="evidence" value="ECO:0007669"/>
    <property type="project" value="TreeGrafter"/>
</dbReference>
<evidence type="ECO:0000256" key="1">
    <source>
        <dbReference type="ARBA" id="ARBA00005046"/>
    </source>
</evidence>
<evidence type="ECO:0000256" key="2">
    <source>
        <dbReference type="ARBA" id="ARBA00007589"/>
    </source>
</evidence>
<feature type="region of interest" description="Disordered" evidence="6">
    <location>
        <begin position="167"/>
        <end position="219"/>
    </location>
</feature>
<dbReference type="InterPro" id="IPR036135">
    <property type="entry name" value="MoeA_linker/N_sf"/>
</dbReference>
<dbReference type="PANTHER" id="PTHR10192">
    <property type="entry name" value="MOLYBDOPTERIN BIOSYNTHESIS PROTEIN"/>
    <property type="match status" value="1"/>
</dbReference>
<comment type="similarity">
    <text evidence="5">Belongs to the MoeA family.</text>
</comment>
<comment type="pathway">
    <text evidence="1 5">Cofactor biosynthesis; molybdopterin biosynthesis.</text>
</comment>